<dbReference type="Gene3D" id="2.60.120.10">
    <property type="entry name" value="Jelly Rolls"/>
    <property type="match status" value="1"/>
</dbReference>
<reference evidence="2 3" key="1">
    <citation type="submission" date="2023-08" db="EMBL/GenBank/DDBJ databases">
        <title>Pseudoalteromonas haloplanktis LL1 genome.</title>
        <authorList>
            <person name="Wu S."/>
        </authorList>
    </citation>
    <scope>NUCLEOTIDE SEQUENCE [LARGE SCALE GENOMIC DNA]</scope>
    <source>
        <strain evidence="2 3">LL1</strain>
    </source>
</reference>
<comment type="caution">
    <text evidence="2">The sequence shown here is derived from an EMBL/GenBank/DDBJ whole genome shotgun (WGS) entry which is preliminary data.</text>
</comment>
<dbReference type="PANTHER" id="PTHR12461:SF105">
    <property type="entry name" value="HYPOXIA-INDUCIBLE FACTOR 1-ALPHA INHIBITOR"/>
    <property type="match status" value="1"/>
</dbReference>
<dbReference type="SMART" id="SM00558">
    <property type="entry name" value="JmjC"/>
    <property type="match status" value="1"/>
</dbReference>
<evidence type="ECO:0000259" key="1">
    <source>
        <dbReference type="PROSITE" id="PS51184"/>
    </source>
</evidence>
<dbReference type="Pfam" id="PF13621">
    <property type="entry name" value="Cupin_8"/>
    <property type="match status" value="1"/>
</dbReference>
<dbReference type="SUPFAM" id="SSF51197">
    <property type="entry name" value="Clavaminate synthase-like"/>
    <property type="match status" value="1"/>
</dbReference>
<organism evidence="2 3">
    <name type="scientific">Pseudoalteromonas haloplanktis</name>
    <name type="common">Alteromonas haloplanktis</name>
    <dbReference type="NCBI Taxonomy" id="228"/>
    <lineage>
        <taxon>Bacteria</taxon>
        <taxon>Pseudomonadati</taxon>
        <taxon>Pseudomonadota</taxon>
        <taxon>Gammaproteobacteria</taxon>
        <taxon>Alteromonadales</taxon>
        <taxon>Pseudoalteromonadaceae</taxon>
        <taxon>Pseudoalteromonas</taxon>
    </lineage>
</organism>
<evidence type="ECO:0000313" key="2">
    <source>
        <dbReference type="EMBL" id="MDQ9091521.1"/>
    </source>
</evidence>
<proteinExistence type="predicted"/>
<keyword evidence="3" id="KW-1185">Reference proteome</keyword>
<dbReference type="InterPro" id="IPR014710">
    <property type="entry name" value="RmlC-like_jellyroll"/>
</dbReference>
<evidence type="ECO:0000313" key="3">
    <source>
        <dbReference type="Proteomes" id="UP001226574"/>
    </source>
</evidence>
<gene>
    <name evidence="2" type="ORF">RC083_07950</name>
</gene>
<dbReference type="EMBL" id="JAVIFY010000004">
    <property type="protein sequence ID" value="MDQ9091521.1"/>
    <property type="molecule type" value="Genomic_DNA"/>
</dbReference>
<accession>A0ABU1BAK3</accession>
<dbReference type="InterPro" id="IPR041667">
    <property type="entry name" value="Cupin_8"/>
</dbReference>
<feature type="domain" description="JmjC" evidence="1">
    <location>
        <begin position="100"/>
        <end position="268"/>
    </location>
</feature>
<dbReference type="InterPro" id="IPR003347">
    <property type="entry name" value="JmjC_dom"/>
</dbReference>
<dbReference type="RefSeq" id="WP_309038764.1">
    <property type="nucleotide sequence ID" value="NZ_JAVIFY010000004.1"/>
</dbReference>
<sequence length="334" mass="38177">MKIQRINVAEIDNLKRYLERKDTPIILTNLFDSWPSLEIAKHSKERILQHLISQAKNELVNTLVIDEKHNGLIGFSDDTFEAYTFKKYDAPFPAVLKKLILNLKLNNSDVIAVQSALVKGCLTSFLKNNPSPDFLANIDPRIWIGNATTVPGHYDCEHNIALNLCGKRTFYLLPAEAISNLYVAPLDFSIAGPAVSQVDFSQPDLTKFPKFSNVKDQVLKASLNEGEALFIPPLWWHNVKATEKINILINYWWKNEINEQGINSDYSDSLLHSILTIRHLPEHQRKSWQKIFDYYVFNKSDPFNNKTKSYDGILSGNKSKIEQAYKALASRIKN</sequence>
<dbReference type="PANTHER" id="PTHR12461">
    <property type="entry name" value="HYPOXIA-INDUCIBLE FACTOR 1 ALPHA INHIBITOR-RELATED"/>
    <property type="match status" value="1"/>
</dbReference>
<protein>
    <submittedName>
        <fullName evidence="2">Cupin-like domain-containing protein</fullName>
    </submittedName>
</protein>
<name>A0ABU1BAK3_PSEHA</name>
<dbReference type="PROSITE" id="PS51184">
    <property type="entry name" value="JMJC"/>
    <property type="match status" value="1"/>
</dbReference>
<dbReference type="Proteomes" id="UP001226574">
    <property type="component" value="Unassembled WGS sequence"/>
</dbReference>